<reference evidence="1" key="2">
    <citation type="journal article" date="2015" name="Data Brief">
        <title>Shoot transcriptome of the giant reed, Arundo donax.</title>
        <authorList>
            <person name="Barrero R.A."/>
            <person name="Guerrero F.D."/>
            <person name="Moolhuijzen P."/>
            <person name="Goolsby J.A."/>
            <person name="Tidwell J."/>
            <person name="Bellgard S.E."/>
            <person name="Bellgard M.I."/>
        </authorList>
    </citation>
    <scope>NUCLEOTIDE SEQUENCE</scope>
    <source>
        <tissue evidence="1">Shoot tissue taken approximately 20 cm above the soil surface</tissue>
    </source>
</reference>
<protein>
    <submittedName>
        <fullName evidence="1">Uncharacterized protein</fullName>
    </submittedName>
</protein>
<sequence>MAYGLQLDLESSLAKSTKWLTMLKILFLARQKQFCLIDLLTFSSLNFTCQDCRILPSIQGLIFSGFFFSFSRRTLLP</sequence>
<dbReference type="AlphaFoldDB" id="A0A0A9BGW9"/>
<accession>A0A0A9BGW9</accession>
<organism evidence="1">
    <name type="scientific">Arundo donax</name>
    <name type="common">Giant reed</name>
    <name type="synonym">Donax arundinaceus</name>
    <dbReference type="NCBI Taxonomy" id="35708"/>
    <lineage>
        <taxon>Eukaryota</taxon>
        <taxon>Viridiplantae</taxon>
        <taxon>Streptophyta</taxon>
        <taxon>Embryophyta</taxon>
        <taxon>Tracheophyta</taxon>
        <taxon>Spermatophyta</taxon>
        <taxon>Magnoliopsida</taxon>
        <taxon>Liliopsida</taxon>
        <taxon>Poales</taxon>
        <taxon>Poaceae</taxon>
        <taxon>PACMAD clade</taxon>
        <taxon>Arundinoideae</taxon>
        <taxon>Arundineae</taxon>
        <taxon>Arundo</taxon>
    </lineage>
</organism>
<dbReference type="EMBL" id="GBRH01239363">
    <property type="protein sequence ID" value="JAD58532.1"/>
    <property type="molecule type" value="Transcribed_RNA"/>
</dbReference>
<name>A0A0A9BGW9_ARUDO</name>
<evidence type="ECO:0000313" key="1">
    <source>
        <dbReference type="EMBL" id="JAD58532.1"/>
    </source>
</evidence>
<proteinExistence type="predicted"/>
<reference evidence="1" key="1">
    <citation type="submission" date="2014-09" db="EMBL/GenBank/DDBJ databases">
        <authorList>
            <person name="Magalhaes I.L.F."/>
            <person name="Oliveira U."/>
            <person name="Santos F.R."/>
            <person name="Vidigal T.H.D.A."/>
            <person name="Brescovit A.D."/>
            <person name="Santos A.J."/>
        </authorList>
    </citation>
    <scope>NUCLEOTIDE SEQUENCE</scope>
    <source>
        <tissue evidence="1">Shoot tissue taken approximately 20 cm above the soil surface</tissue>
    </source>
</reference>